<protein>
    <recommendedName>
        <fullName evidence="2">Peptidyl-prolyl cis-trans isomerase</fullName>
        <ecNumber evidence="2">5.2.1.8</ecNumber>
    </recommendedName>
</protein>
<evidence type="ECO:0000256" key="1">
    <source>
        <dbReference type="PROSITE-ProRule" id="PRU00278"/>
    </source>
</evidence>
<dbReference type="InterPro" id="IPR052204">
    <property type="entry name" value="PpiC/parvulin_rotamase"/>
</dbReference>
<dbReference type="SUPFAM" id="SSF54534">
    <property type="entry name" value="FKBP-like"/>
    <property type="match status" value="1"/>
</dbReference>
<dbReference type="AlphaFoldDB" id="A0A7S0ZIN7"/>
<comment type="catalytic activity">
    <reaction evidence="2">
        <text>[protein]-peptidylproline (omega=180) = [protein]-peptidylproline (omega=0)</text>
        <dbReference type="Rhea" id="RHEA:16237"/>
        <dbReference type="Rhea" id="RHEA-COMP:10747"/>
        <dbReference type="Rhea" id="RHEA-COMP:10748"/>
        <dbReference type="ChEBI" id="CHEBI:83833"/>
        <dbReference type="ChEBI" id="CHEBI:83834"/>
        <dbReference type="EC" id="5.2.1.8"/>
    </reaction>
</comment>
<reference evidence="5" key="1">
    <citation type="submission" date="2021-01" db="EMBL/GenBank/DDBJ databases">
        <authorList>
            <person name="Corre E."/>
            <person name="Pelletier E."/>
            <person name="Niang G."/>
            <person name="Scheremetjew M."/>
            <person name="Finn R."/>
            <person name="Kale V."/>
            <person name="Holt S."/>
            <person name="Cochrane G."/>
            <person name="Meng A."/>
            <person name="Brown T."/>
            <person name="Cohen L."/>
        </authorList>
    </citation>
    <scope>NUCLEOTIDE SEQUENCE</scope>
    <source>
        <strain evidence="5">CCMP3278</strain>
    </source>
</reference>
<dbReference type="Pfam" id="PF00639">
    <property type="entry name" value="Rotamase"/>
    <property type="match status" value="1"/>
</dbReference>
<dbReference type="EMBL" id="HBFP01009661">
    <property type="protein sequence ID" value="CAD8822540.1"/>
    <property type="molecule type" value="Transcribed_RNA"/>
</dbReference>
<dbReference type="Gene3D" id="3.10.50.40">
    <property type="match status" value="1"/>
</dbReference>
<dbReference type="GO" id="GO:0003755">
    <property type="term" value="F:peptidyl-prolyl cis-trans isomerase activity"/>
    <property type="evidence" value="ECO:0007669"/>
    <property type="project" value="UniProtKB-UniRule"/>
</dbReference>
<feature type="domain" description="PpiC" evidence="3">
    <location>
        <begin position="36"/>
        <end position="145"/>
    </location>
</feature>
<dbReference type="SUPFAM" id="SSF52821">
    <property type="entry name" value="Rhodanese/Cell cycle control phosphatase"/>
    <property type="match status" value="1"/>
</dbReference>
<dbReference type="EC" id="5.2.1.8" evidence="2"/>
<evidence type="ECO:0000256" key="2">
    <source>
        <dbReference type="RuleBase" id="RU363014"/>
    </source>
</evidence>
<dbReference type="PROSITE" id="PS50206">
    <property type="entry name" value="RHODANESE_3"/>
    <property type="match status" value="1"/>
</dbReference>
<accession>A0A7S0ZIN7</accession>
<dbReference type="InterPro" id="IPR000297">
    <property type="entry name" value="PPIase_PpiC"/>
</dbReference>
<evidence type="ECO:0000259" key="4">
    <source>
        <dbReference type="PROSITE" id="PS50206"/>
    </source>
</evidence>
<evidence type="ECO:0000313" key="5">
    <source>
        <dbReference type="EMBL" id="CAD8822540.1"/>
    </source>
</evidence>
<dbReference type="InterPro" id="IPR036873">
    <property type="entry name" value="Rhodanese-like_dom_sf"/>
</dbReference>
<dbReference type="SMART" id="SM00450">
    <property type="entry name" value="RHOD"/>
    <property type="match status" value="1"/>
</dbReference>
<dbReference type="InterPro" id="IPR001763">
    <property type="entry name" value="Rhodanese-like_dom"/>
</dbReference>
<keyword evidence="1 2" id="KW-0697">Rotamase</keyword>
<sequence length="263" mass="29270">MLGFQFPALFKPRASLSRVSKSLVRMCTSSASQNKNVVVRARHILVDTAEMASACLEQVQTDRSKFAELAKTLSKCPSGAAKQGDLGWIRPGEMLPEFDAVIFSDEVISQLPEKGSPIPPSSPSSESSFQLAKTDFGFHVVEVTAVRIAAGDMMMDEFVTRYEDVSEREKMQLIDVREQWEVEVAGLDGFLILPMSQYEEWAPDVESGEVVDFDKETVVMCHHGMRSAQMAAYFSQIGFTNVRNLVGGIDQYALKSSQFTKRY</sequence>
<proteinExistence type="predicted"/>
<organism evidence="5">
    <name type="scientific">Timspurckia oligopyrenoides</name>
    <dbReference type="NCBI Taxonomy" id="708627"/>
    <lineage>
        <taxon>Eukaryota</taxon>
        <taxon>Rhodophyta</taxon>
        <taxon>Bangiophyceae</taxon>
        <taxon>Porphyridiales</taxon>
        <taxon>Porphyridiaceae</taxon>
        <taxon>Timspurckia</taxon>
    </lineage>
</organism>
<dbReference type="PANTHER" id="PTHR43629">
    <property type="entry name" value="PEPTIDYL-PROLYL CIS-TRANS ISOMERASE"/>
    <property type="match status" value="1"/>
</dbReference>
<evidence type="ECO:0000259" key="3">
    <source>
        <dbReference type="PROSITE" id="PS50198"/>
    </source>
</evidence>
<gene>
    <name evidence="5" type="ORF">TOLI1172_LOCUS6936</name>
</gene>
<dbReference type="InterPro" id="IPR046357">
    <property type="entry name" value="PPIase_dom_sf"/>
</dbReference>
<feature type="domain" description="Rhodanese" evidence="4">
    <location>
        <begin position="167"/>
        <end position="261"/>
    </location>
</feature>
<dbReference type="PANTHER" id="PTHR43629:SF2">
    <property type="entry name" value="RHODANESE-LIKE_PPIC DOMAIN-CONTAINING PROTEIN 12, CHLOROPLASTIC"/>
    <property type="match status" value="1"/>
</dbReference>
<dbReference type="PROSITE" id="PS50198">
    <property type="entry name" value="PPIC_PPIASE_2"/>
    <property type="match status" value="1"/>
</dbReference>
<dbReference type="Gene3D" id="3.40.250.10">
    <property type="entry name" value="Rhodanese-like domain"/>
    <property type="match status" value="1"/>
</dbReference>
<keyword evidence="1 2" id="KW-0413">Isomerase</keyword>
<dbReference type="Pfam" id="PF00581">
    <property type="entry name" value="Rhodanese"/>
    <property type="match status" value="1"/>
</dbReference>
<name>A0A7S0ZIN7_9RHOD</name>